<dbReference type="EMBL" id="CP002049">
    <property type="protein sequence ID" value="ADI15727.1"/>
    <property type="molecule type" value="Genomic_DNA"/>
</dbReference>
<dbReference type="eggNOG" id="COG0694">
    <property type="taxonomic scope" value="Bacteria"/>
</dbReference>
<feature type="domain" description="NIF system FeS cluster assembly NifU C-terminal" evidence="1">
    <location>
        <begin position="106"/>
        <end position="171"/>
    </location>
</feature>
<dbReference type="GO" id="GO:0016226">
    <property type="term" value="P:iron-sulfur cluster assembly"/>
    <property type="evidence" value="ECO:0007669"/>
    <property type="project" value="InterPro"/>
</dbReference>
<reference evidence="3" key="1">
    <citation type="submission" date="2010-05" db="EMBL/GenBank/DDBJ databases">
        <title>The complete genome of Truepera radiovictris DSM 17093.</title>
        <authorList>
            <consortium name="US DOE Joint Genome Institute (JGI-PGF)"/>
            <person name="Lucas S."/>
            <person name="Copeland A."/>
            <person name="Lapidus A."/>
            <person name="Glavina del Rio T."/>
            <person name="Dalin E."/>
            <person name="Tice H."/>
            <person name="Bruce D."/>
            <person name="Goodwin L."/>
            <person name="Pitluck S."/>
            <person name="Kyrpides N."/>
            <person name="Mavromatis K."/>
            <person name="Ovchinnikova G."/>
            <person name="Munk A.C."/>
            <person name="Detter J.C."/>
            <person name="Han C."/>
            <person name="Tapia R."/>
            <person name="Land M."/>
            <person name="Hauser L."/>
            <person name="Markowitz V."/>
            <person name="Cheng J.-F."/>
            <person name="Hugenholtz P."/>
            <person name="Woyke T."/>
            <person name="Wu D."/>
            <person name="Tindall B."/>
            <person name="Pomrenke H.G."/>
            <person name="Brambilla E."/>
            <person name="Klenk H.-P."/>
            <person name="Eisen J.A."/>
        </authorList>
    </citation>
    <scope>NUCLEOTIDE SEQUENCE [LARGE SCALE GENOMIC DNA]</scope>
    <source>
        <strain evidence="3">DSM 17093 / CIP 108686 / LMG 22925 / RQ-24</strain>
    </source>
</reference>
<dbReference type="Gene3D" id="3.30.300.130">
    <property type="entry name" value="Fe-S cluster assembly (FSCA)"/>
    <property type="match status" value="1"/>
</dbReference>
<dbReference type="Proteomes" id="UP000000379">
    <property type="component" value="Chromosome"/>
</dbReference>
<dbReference type="OrthoDB" id="9785450at2"/>
<evidence type="ECO:0000259" key="1">
    <source>
        <dbReference type="Pfam" id="PF01106"/>
    </source>
</evidence>
<dbReference type="HOGENOM" id="CLU_094569_0_0_0"/>
<accession>D7CUE2</accession>
<proteinExistence type="predicted"/>
<dbReference type="SUPFAM" id="SSF117916">
    <property type="entry name" value="Fe-S cluster assembly (FSCA) domain-like"/>
    <property type="match status" value="1"/>
</dbReference>
<dbReference type="Gene3D" id="2.60.300.12">
    <property type="entry name" value="HesB-like domain"/>
    <property type="match status" value="1"/>
</dbReference>
<dbReference type="GO" id="GO:0005506">
    <property type="term" value="F:iron ion binding"/>
    <property type="evidence" value="ECO:0007669"/>
    <property type="project" value="InterPro"/>
</dbReference>
<reference evidence="2 3" key="2">
    <citation type="journal article" date="2011" name="Stand. Genomic Sci.">
        <title>Complete genome sequence of Truepera radiovictrix type strain (RQ-24).</title>
        <authorList>
            <person name="Ivanova N."/>
            <person name="Rohde C."/>
            <person name="Munk C."/>
            <person name="Nolan M."/>
            <person name="Lucas S."/>
            <person name="Del Rio T.G."/>
            <person name="Tice H."/>
            <person name="Deshpande S."/>
            <person name="Cheng J.F."/>
            <person name="Tapia R."/>
            <person name="Han C."/>
            <person name="Goodwin L."/>
            <person name="Pitluck S."/>
            <person name="Liolios K."/>
            <person name="Mavromatis K."/>
            <person name="Mikhailova N."/>
            <person name="Pati A."/>
            <person name="Chen A."/>
            <person name="Palaniappan K."/>
            <person name="Land M."/>
            <person name="Hauser L."/>
            <person name="Chang Y.J."/>
            <person name="Jeffries C.D."/>
            <person name="Brambilla E."/>
            <person name="Rohde M."/>
            <person name="Goker M."/>
            <person name="Tindall B.J."/>
            <person name="Woyke T."/>
            <person name="Bristow J."/>
            <person name="Eisen J.A."/>
            <person name="Markowitz V."/>
            <person name="Hugenholtz P."/>
            <person name="Kyrpides N.C."/>
            <person name="Klenk H.P."/>
            <person name="Lapidus A."/>
        </authorList>
    </citation>
    <scope>NUCLEOTIDE SEQUENCE [LARGE SCALE GENOMIC DNA]</scope>
    <source>
        <strain evidence="3">DSM 17093 / CIP 108686 / LMG 22925 / RQ-24</strain>
    </source>
</reference>
<dbReference type="SUPFAM" id="SSF89360">
    <property type="entry name" value="HesB-like domain"/>
    <property type="match status" value="1"/>
</dbReference>
<dbReference type="eggNOG" id="COG0316">
    <property type="taxonomic scope" value="Bacteria"/>
</dbReference>
<keyword evidence="3" id="KW-1185">Reference proteome</keyword>
<dbReference type="AlphaFoldDB" id="D7CUE2"/>
<sequence length="198" mass="21439">MLTFTDTAKERVARFLALQQAQGVRALRVAGDRREQKLWLVKPEDRRPDDHTFRVAGDEGFDVFVDPRSAEQLAGATVDFVEDVMQSGFRVFYPSPTWDDPVAQRVQEVLDRIINPGVASHGGHVSLAKVEGDAAYVLLGGGCQGCGAADITLRQGIEEAICSAVPEIKRVLDATDHASGTNPYYAPAESGDSPLARS</sequence>
<protein>
    <submittedName>
        <fullName evidence="2">Nitrogen-fixing NifU domain protein</fullName>
    </submittedName>
</protein>
<dbReference type="InterPro" id="IPR034904">
    <property type="entry name" value="FSCA_dom_sf"/>
</dbReference>
<dbReference type="InterPro" id="IPR001075">
    <property type="entry name" value="NIF_FeS_clus_asmbl_NifU_C"/>
</dbReference>
<gene>
    <name evidence="2" type="ordered locus">Trad_2621</name>
</gene>
<dbReference type="Pfam" id="PF01106">
    <property type="entry name" value="NifU"/>
    <property type="match status" value="1"/>
</dbReference>
<name>D7CUE2_TRURR</name>
<organism evidence="2 3">
    <name type="scientific">Truepera radiovictrix (strain DSM 17093 / CIP 108686 / LMG 22925 / RQ-24)</name>
    <dbReference type="NCBI Taxonomy" id="649638"/>
    <lineage>
        <taxon>Bacteria</taxon>
        <taxon>Thermotogati</taxon>
        <taxon>Deinococcota</taxon>
        <taxon>Deinococci</taxon>
        <taxon>Trueperales</taxon>
        <taxon>Trueperaceae</taxon>
        <taxon>Truepera</taxon>
    </lineage>
</organism>
<evidence type="ECO:0000313" key="2">
    <source>
        <dbReference type="EMBL" id="ADI15727.1"/>
    </source>
</evidence>
<dbReference type="InterPro" id="IPR035903">
    <property type="entry name" value="HesB-like_dom_sf"/>
</dbReference>
<evidence type="ECO:0000313" key="3">
    <source>
        <dbReference type="Proteomes" id="UP000000379"/>
    </source>
</evidence>
<dbReference type="GO" id="GO:0051536">
    <property type="term" value="F:iron-sulfur cluster binding"/>
    <property type="evidence" value="ECO:0007669"/>
    <property type="project" value="InterPro"/>
</dbReference>
<dbReference type="RefSeq" id="WP_013179088.1">
    <property type="nucleotide sequence ID" value="NC_014221.1"/>
</dbReference>
<dbReference type="STRING" id="649638.Trad_2621"/>
<dbReference type="KEGG" id="tra:Trad_2621"/>